<sequence length="605" mass="65361">MVSASAVSLNLGNNNSGDVAEKSSVDSLTGQVLSNELANPIVELALQSAYGYLKGLATDADFINKMNLAFGNNWNGEVASKLVQEFGGGNFSALPGIEILPSAAINGANGAFASLTNTVYLSEEFIAQNAGNPGAITSVVLEEIGHYIDSKINTSDAAGDEGDIFARLVQGQTISADELLGLKAEDDSAVLKLNGQVFWIEQSTTIPQVTFKTFEKNKYVVAEGGGGSTVNANRDVAGPWENFTLIDLNGGSLNNGDVVNIRSQNGSYVVAEGSGGGVVNANRRAAGPWEEFQVIKVNGSGQIRSGDSLALRAKNGQYVVAEGGGGANVNANRNAIGPWEKFIINFSQGPDGRLSQLANKPSSLTIDEIREYRQLVVQLPQSDRSRWYDTLQYKVPYFNQRDNEYRAVADYMCNVTTLASCLTYLGVKNPQPNRQFEDVLDNILQANPSTYPNYGGNARYWWDNLSKLATNFGVGSSGKQYMPGFSSTDLAFFKNFAKNNWESALNEGKTIMAGVYTTNPGHIVKVIDIDWNRGGIIVDDPYGKALDSGFNDYQRFNYSGSLNTTSRGSVNTQQGQDESGIGNDNFWSWSYCAEVFGDTWYLKLG</sequence>
<dbReference type="AlphaFoldDB" id="A0AAV3WK04"/>
<keyword evidence="3" id="KW-1185">Reference proteome</keyword>
<reference evidence="2" key="1">
    <citation type="submission" date="2019-10" db="EMBL/GenBank/DDBJ databases">
        <title>Draft genome sequece of Microseira wollei NIES-4236.</title>
        <authorList>
            <person name="Yamaguchi H."/>
            <person name="Suzuki S."/>
            <person name="Kawachi M."/>
        </authorList>
    </citation>
    <scope>NUCLEOTIDE SEQUENCE</scope>
    <source>
        <strain evidence="2">NIES-4236</strain>
    </source>
</reference>
<dbReference type="GO" id="GO:0005737">
    <property type="term" value="C:cytoplasm"/>
    <property type="evidence" value="ECO:0007669"/>
    <property type="project" value="TreeGrafter"/>
</dbReference>
<dbReference type="PANTHER" id="PTHR10551:SF9">
    <property type="entry name" value="FASCIN-2"/>
    <property type="match status" value="1"/>
</dbReference>
<dbReference type="GO" id="GO:0015629">
    <property type="term" value="C:actin cytoskeleton"/>
    <property type="evidence" value="ECO:0007669"/>
    <property type="project" value="TreeGrafter"/>
</dbReference>
<feature type="domain" description="Peptidase C39-like" evidence="1">
    <location>
        <begin position="394"/>
        <end position="542"/>
    </location>
</feature>
<name>A0AAV3WK04_9CYAN</name>
<dbReference type="EMBL" id="BLAY01000098">
    <property type="protein sequence ID" value="GET40719.1"/>
    <property type="molecule type" value="Genomic_DNA"/>
</dbReference>
<dbReference type="Pfam" id="PF13529">
    <property type="entry name" value="Peptidase_C39_2"/>
    <property type="match status" value="1"/>
</dbReference>
<dbReference type="Gene3D" id="2.80.10.50">
    <property type="match status" value="2"/>
</dbReference>
<evidence type="ECO:0000313" key="3">
    <source>
        <dbReference type="Proteomes" id="UP001050975"/>
    </source>
</evidence>
<dbReference type="SUPFAM" id="SSF50405">
    <property type="entry name" value="Actin-crosslinking proteins"/>
    <property type="match status" value="1"/>
</dbReference>
<dbReference type="InterPro" id="IPR008999">
    <property type="entry name" value="Actin-crosslinking"/>
</dbReference>
<evidence type="ECO:0000259" key="1">
    <source>
        <dbReference type="Pfam" id="PF13529"/>
    </source>
</evidence>
<dbReference type="InterPro" id="IPR010431">
    <property type="entry name" value="Fascin"/>
</dbReference>
<dbReference type="CDD" id="cd00257">
    <property type="entry name" value="beta-trefoil_FSCN-like"/>
    <property type="match status" value="1"/>
</dbReference>
<dbReference type="GO" id="GO:0051015">
    <property type="term" value="F:actin filament binding"/>
    <property type="evidence" value="ECO:0007669"/>
    <property type="project" value="InterPro"/>
</dbReference>
<dbReference type="RefSeq" id="WP_226586784.1">
    <property type="nucleotide sequence ID" value="NZ_BLAY01000098.1"/>
</dbReference>
<protein>
    <recommendedName>
        <fullName evidence="1">Peptidase C39-like domain-containing protein</fullName>
    </recommendedName>
</protein>
<dbReference type="InterPro" id="IPR039564">
    <property type="entry name" value="Peptidase_C39-like"/>
</dbReference>
<proteinExistence type="predicted"/>
<dbReference type="GO" id="GO:0016477">
    <property type="term" value="P:cell migration"/>
    <property type="evidence" value="ECO:0007669"/>
    <property type="project" value="TreeGrafter"/>
</dbReference>
<organism evidence="2 3">
    <name type="scientific">Microseira wollei NIES-4236</name>
    <dbReference type="NCBI Taxonomy" id="2530354"/>
    <lineage>
        <taxon>Bacteria</taxon>
        <taxon>Bacillati</taxon>
        <taxon>Cyanobacteriota</taxon>
        <taxon>Cyanophyceae</taxon>
        <taxon>Oscillatoriophycideae</taxon>
        <taxon>Aerosakkonematales</taxon>
        <taxon>Aerosakkonemataceae</taxon>
        <taxon>Microseira</taxon>
    </lineage>
</organism>
<dbReference type="PANTHER" id="PTHR10551">
    <property type="entry name" value="FASCIN"/>
    <property type="match status" value="1"/>
</dbReference>
<dbReference type="GO" id="GO:0051017">
    <property type="term" value="P:actin filament bundle assembly"/>
    <property type="evidence" value="ECO:0007669"/>
    <property type="project" value="TreeGrafter"/>
</dbReference>
<accession>A0AAV3WK04</accession>
<comment type="caution">
    <text evidence="2">The sequence shown here is derived from an EMBL/GenBank/DDBJ whole genome shotgun (WGS) entry which is preliminary data.</text>
</comment>
<dbReference type="GO" id="GO:0007163">
    <property type="term" value="P:establishment or maintenance of cell polarity"/>
    <property type="evidence" value="ECO:0007669"/>
    <property type="project" value="TreeGrafter"/>
</dbReference>
<gene>
    <name evidence="2" type="ORF">MiSe_55300</name>
</gene>
<evidence type="ECO:0000313" key="2">
    <source>
        <dbReference type="EMBL" id="GET40719.1"/>
    </source>
</evidence>
<dbReference type="Proteomes" id="UP001050975">
    <property type="component" value="Unassembled WGS sequence"/>
</dbReference>